<accession>A0A919MKN3</accession>
<dbReference type="EMBL" id="BOMQ01000017">
    <property type="protein sequence ID" value="GIE47902.1"/>
    <property type="molecule type" value="Genomic_DNA"/>
</dbReference>
<dbReference type="PANTHER" id="PTHR32089:SF112">
    <property type="entry name" value="LYSOZYME-LIKE PROTEIN-RELATED"/>
    <property type="match status" value="1"/>
</dbReference>
<dbReference type="GO" id="GO:0016020">
    <property type="term" value="C:membrane"/>
    <property type="evidence" value="ECO:0007669"/>
    <property type="project" value="InterPro"/>
</dbReference>
<keyword evidence="6" id="KW-1185">Reference proteome</keyword>
<feature type="domain" description="Methyl-accepting transducer" evidence="4">
    <location>
        <begin position="30"/>
        <end position="153"/>
    </location>
</feature>
<evidence type="ECO:0000256" key="2">
    <source>
        <dbReference type="PROSITE-ProRule" id="PRU00284"/>
    </source>
</evidence>
<gene>
    <name evidence="5" type="ORF">Ani05nite_14360</name>
</gene>
<dbReference type="PANTHER" id="PTHR32089">
    <property type="entry name" value="METHYL-ACCEPTING CHEMOTAXIS PROTEIN MCPB"/>
    <property type="match status" value="1"/>
</dbReference>
<evidence type="ECO:0000259" key="4">
    <source>
        <dbReference type="PROSITE" id="PS50111"/>
    </source>
</evidence>
<sequence>MLEVRAGGEGWTGMTGWASEDDQSGTAARRSAHRLADVSSDMATATRSAVRAAQTAVEVIQRLEASSAEIGKVVELIATIAQQTNLLALNATIEAARAGEAGRGFAVVASEVKDLANETAVATSEIGGQVGGIRGDTQNAVSAIEEMRGLIEELDRCQQVISEIVLDQRAG</sequence>
<evidence type="ECO:0000313" key="5">
    <source>
        <dbReference type="EMBL" id="GIE47902.1"/>
    </source>
</evidence>
<dbReference type="SMART" id="SM00283">
    <property type="entry name" value="MA"/>
    <property type="match status" value="1"/>
</dbReference>
<organism evidence="5 6">
    <name type="scientific">Actinoplanes nipponensis</name>
    <dbReference type="NCBI Taxonomy" id="135950"/>
    <lineage>
        <taxon>Bacteria</taxon>
        <taxon>Bacillati</taxon>
        <taxon>Actinomycetota</taxon>
        <taxon>Actinomycetes</taxon>
        <taxon>Micromonosporales</taxon>
        <taxon>Micromonosporaceae</taxon>
        <taxon>Actinoplanes</taxon>
    </lineage>
</organism>
<evidence type="ECO:0000313" key="6">
    <source>
        <dbReference type="Proteomes" id="UP000647172"/>
    </source>
</evidence>
<dbReference type="AlphaFoldDB" id="A0A919MKN3"/>
<dbReference type="Gene3D" id="1.10.287.950">
    <property type="entry name" value="Methyl-accepting chemotaxis protein"/>
    <property type="match status" value="1"/>
</dbReference>
<keyword evidence="1 2" id="KW-0807">Transducer</keyword>
<protein>
    <recommendedName>
        <fullName evidence="4">Methyl-accepting transducer domain-containing protein</fullName>
    </recommendedName>
</protein>
<reference evidence="5" key="1">
    <citation type="submission" date="2021-01" db="EMBL/GenBank/DDBJ databases">
        <title>Whole genome shotgun sequence of Actinoplanes nipponensis NBRC 14063.</title>
        <authorList>
            <person name="Komaki H."/>
            <person name="Tamura T."/>
        </authorList>
    </citation>
    <scope>NUCLEOTIDE SEQUENCE</scope>
    <source>
        <strain evidence="5">NBRC 14063</strain>
    </source>
</reference>
<proteinExistence type="predicted"/>
<dbReference type="SUPFAM" id="SSF58104">
    <property type="entry name" value="Methyl-accepting chemotaxis protein (MCP) signaling domain"/>
    <property type="match status" value="1"/>
</dbReference>
<dbReference type="Pfam" id="PF00015">
    <property type="entry name" value="MCPsignal"/>
    <property type="match status" value="1"/>
</dbReference>
<evidence type="ECO:0000256" key="1">
    <source>
        <dbReference type="ARBA" id="ARBA00023224"/>
    </source>
</evidence>
<dbReference type="GO" id="GO:0007165">
    <property type="term" value="P:signal transduction"/>
    <property type="evidence" value="ECO:0007669"/>
    <property type="project" value="UniProtKB-KW"/>
</dbReference>
<name>A0A919MKN3_9ACTN</name>
<dbReference type="Proteomes" id="UP000647172">
    <property type="component" value="Unassembled WGS sequence"/>
</dbReference>
<evidence type="ECO:0000256" key="3">
    <source>
        <dbReference type="SAM" id="MobiDB-lite"/>
    </source>
</evidence>
<feature type="region of interest" description="Disordered" evidence="3">
    <location>
        <begin position="1"/>
        <end position="31"/>
    </location>
</feature>
<dbReference type="PROSITE" id="PS50111">
    <property type="entry name" value="CHEMOTAXIS_TRANSDUC_2"/>
    <property type="match status" value="1"/>
</dbReference>
<comment type="caution">
    <text evidence="5">The sequence shown here is derived from an EMBL/GenBank/DDBJ whole genome shotgun (WGS) entry which is preliminary data.</text>
</comment>
<dbReference type="InterPro" id="IPR004089">
    <property type="entry name" value="MCPsignal_dom"/>
</dbReference>